<dbReference type="GO" id="GO:0050863">
    <property type="term" value="P:regulation of T cell activation"/>
    <property type="evidence" value="ECO:0007669"/>
    <property type="project" value="UniProtKB-ARBA"/>
</dbReference>
<proteinExistence type="predicted"/>
<dbReference type="PROSITE" id="PS50835">
    <property type="entry name" value="IG_LIKE"/>
    <property type="match status" value="1"/>
</dbReference>
<keyword evidence="7" id="KW-1133">Transmembrane helix</keyword>
<dbReference type="InterPro" id="IPR013106">
    <property type="entry name" value="Ig_V-set"/>
</dbReference>
<dbReference type="SMART" id="SM00406">
    <property type="entry name" value="IGv"/>
    <property type="match status" value="1"/>
</dbReference>
<keyword evidence="3 7" id="KW-0472">Membrane</keyword>
<evidence type="ECO:0000259" key="8">
    <source>
        <dbReference type="PROSITE" id="PS50835"/>
    </source>
</evidence>
<evidence type="ECO:0000313" key="9">
    <source>
        <dbReference type="Ensembl" id="ENSDLAP00005008405.2"/>
    </source>
</evidence>
<name>A0A8C4DTI6_DICLA</name>
<dbReference type="InterPro" id="IPR050504">
    <property type="entry name" value="IgSF_BTN/MOG"/>
</dbReference>
<evidence type="ECO:0000256" key="2">
    <source>
        <dbReference type="ARBA" id="ARBA00022729"/>
    </source>
</evidence>
<keyword evidence="2" id="KW-0732">Signal</keyword>
<evidence type="ECO:0000256" key="4">
    <source>
        <dbReference type="ARBA" id="ARBA00023157"/>
    </source>
</evidence>
<evidence type="ECO:0000256" key="6">
    <source>
        <dbReference type="ARBA" id="ARBA00023319"/>
    </source>
</evidence>
<sequence length="165" mass="18789">QGQSRLIGPLQSILAGVGDDIILPCHLQPAVDVTAETVEWKRSDLKHIFIHVWRAGQDLIKERNPSYKGRTSLFINELKHGNISLKLSKVQRSDQGTYECDLPLLQKQSSVRLVLVSRTEVLMTSILSSNRRRPTRSERHTSIFLVNIYLYIFFYEGITGIVLNS</sequence>
<reference evidence="9" key="2">
    <citation type="submission" date="2025-09" db="UniProtKB">
        <authorList>
            <consortium name="Ensembl"/>
        </authorList>
    </citation>
    <scope>IDENTIFICATION</scope>
</reference>
<reference evidence="9" key="1">
    <citation type="submission" date="2025-08" db="UniProtKB">
        <authorList>
            <consortium name="Ensembl"/>
        </authorList>
    </citation>
    <scope>IDENTIFICATION</scope>
</reference>
<dbReference type="Proteomes" id="UP000694389">
    <property type="component" value="Unassembled WGS sequence"/>
</dbReference>
<dbReference type="SUPFAM" id="SSF48726">
    <property type="entry name" value="Immunoglobulin"/>
    <property type="match status" value="1"/>
</dbReference>
<dbReference type="GO" id="GO:0016020">
    <property type="term" value="C:membrane"/>
    <property type="evidence" value="ECO:0007669"/>
    <property type="project" value="UniProtKB-SubCell"/>
</dbReference>
<keyword evidence="4" id="KW-1015">Disulfide bond</keyword>
<keyword evidence="5" id="KW-0325">Glycoprotein</keyword>
<evidence type="ECO:0000256" key="3">
    <source>
        <dbReference type="ARBA" id="ARBA00023136"/>
    </source>
</evidence>
<dbReference type="AlphaFoldDB" id="A0A8C4DTI6"/>
<feature type="domain" description="Ig-like" evidence="8">
    <location>
        <begin position="18"/>
        <end position="112"/>
    </location>
</feature>
<protein>
    <recommendedName>
        <fullName evidence="8">Ig-like domain-containing protein</fullName>
    </recommendedName>
</protein>
<dbReference type="InterPro" id="IPR003599">
    <property type="entry name" value="Ig_sub"/>
</dbReference>
<dbReference type="Ensembl" id="ENSDLAT00005009238.2">
    <property type="protein sequence ID" value="ENSDLAP00005008405.2"/>
    <property type="gene ID" value="ENSDLAG00005004488.2"/>
</dbReference>
<dbReference type="Gene3D" id="2.60.40.10">
    <property type="entry name" value="Immunoglobulins"/>
    <property type="match status" value="1"/>
</dbReference>
<dbReference type="InterPro" id="IPR036179">
    <property type="entry name" value="Ig-like_dom_sf"/>
</dbReference>
<dbReference type="FunFam" id="2.60.40.10:FF:000142">
    <property type="entry name" value="V-set domain-containing T-cell activation inhibitor 1"/>
    <property type="match status" value="1"/>
</dbReference>
<keyword evidence="7" id="KW-0812">Transmembrane</keyword>
<dbReference type="Pfam" id="PF07686">
    <property type="entry name" value="V-set"/>
    <property type="match status" value="1"/>
</dbReference>
<dbReference type="GO" id="GO:1903037">
    <property type="term" value="P:regulation of leukocyte cell-cell adhesion"/>
    <property type="evidence" value="ECO:0007669"/>
    <property type="project" value="UniProtKB-ARBA"/>
</dbReference>
<feature type="transmembrane region" description="Helical" evidence="7">
    <location>
        <begin position="141"/>
        <end position="163"/>
    </location>
</feature>
<dbReference type="PANTHER" id="PTHR24100">
    <property type="entry name" value="BUTYROPHILIN"/>
    <property type="match status" value="1"/>
</dbReference>
<accession>A0A8C4DTI6</accession>
<evidence type="ECO:0000256" key="1">
    <source>
        <dbReference type="ARBA" id="ARBA00004370"/>
    </source>
</evidence>
<evidence type="ECO:0000256" key="5">
    <source>
        <dbReference type="ARBA" id="ARBA00023180"/>
    </source>
</evidence>
<dbReference type="InterPro" id="IPR007110">
    <property type="entry name" value="Ig-like_dom"/>
</dbReference>
<keyword evidence="10" id="KW-1185">Reference proteome</keyword>
<dbReference type="GeneTree" id="ENSGT00940000153527"/>
<dbReference type="InterPro" id="IPR013783">
    <property type="entry name" value="Ig-like_fold"/>
</dbReference>
<comment type="subcellular location">
    <subcellularLocation>
        <location evidence="1">Membrane</location>
    </subcellularLocation>
</comment>
<keyword evidence="6" id="KW-0393">Immunoglobulin domain</keyword>
<organism evidence="9 10">
    <name type="scientific">Dicentrarchus labrax</name>
    <name type="common">European seabass</name>
    <name type="synonym">Morone labrax</name>
    <dbReference type="NCBI Taxonomy" id="13489"/>
    <lineage>
        <taxon>Eukaryota</taxon>
        <taxon>Metazoa</taxon>
        <taxon>Chordata</taxon>
        <taxon>Craniata</taxon>
        <taxon>Vertebrata</taxon>
        <taxon>Euteleostomi</taxon>
        <taxon>Actinopterygii</taxon>
        <taxon>Neopterygii</taxon>
        <taxon>Teleostei</taxon>
        <taxon>Neoteleostei</taxon>
        <taxon>Acanthomorphata</taxon>
        <taxon>Eupercaria</taxon>
        <taxon>Moronidae</taxon>
        <taxon>Dicentrarchus</taxon>
    </lineage>
</organism>
<dbReference type="SMART" id="SM00409">
    <property type="entry name" value="IG"/>
    <property type="match status" value="1"/>
</dbReference>
<evidence type="ECO:0000256" key="7">
    <source>
        <dbReference type="SAM" id="Phobius"/>
    </source>
</evidence>
<evidence type="ECO:0000313" key="10">
    <source>
        <dbReference type="Proteomes" id="UP000694389"/>
    </source>
</evidence>